<accession>A0A0C2Z0K8</accession>
<reference evidence="2" key="2">
    <citation type="submission" date="2015-01" db="EMBL/GenBank/DDBJ databases">
        <title>Evolutionary Origins and Diversification of the Mycorrhizal Mutualists.</title>
        <authorList>
            <consortium name="DOE Joint Genome Institute"/>
            <consortium name="Mycorrhizal Genomics Consortium"/>
            <person name="Kohler A."/>
            <person name="Kuo A."/>
            <person name="Nagy L.G."/>
            <person name="Floudas D."/>
            <person name="Copeland A."/>
            <person name="Barry K.W."/>
            <person name="Cichocki N."/>
            <person name="Veneault-Fourrey C."/>
            <person name="LaButti K."/>
            <person name="Lindquist E.A."/>
            <person name="Lipzen A."/>
            <person name="Lundell T."/>
            <person name="Morin E."/>
            <person name="Murat C."/>
            <person name="Riley R."/>
            <person name="Ohm R."/>
            <person name="Sun H."/>
            <person name="Tunlid A."/>
            <person name="Henrissat B."/>
            <person name="Grigoriev I.V."/>
            <person name="Hibbett D.S."/>
            <person name="Martin F."/>
        </authorList>
    </citation>
    <scope>NUCLEOTIDE SEQUENCE [LARGE SCALE GENOMIC DNA]</scope>
    <source>
        <strain evidence="2">h7</strain>
    </source>
</reference>
<sequence>MELEPGRAWNWWTSTRWKNSDRNVGYVAIETSARSRRDMESDDKTNKASEAMITHCKGHTSVRHREWVAGVQSHLEDCHGSHFIKGILPARVLKPVKVLA</sequence>
<name>A0A0C2Z0K8_HEBCY</name>
<dbReference type="EMBL" id="KN831770">
    <property type="protein sequence ID" value="KIM46692.1"/>
    <property type="molecule type" value="Genomic_DNA"/>
</dbReference>
<gene>
    <name evidence="1" type="ORF">M413DRAFT_440283</name>
</gene>
<keyword evidence="2" id="KW-1185">Reference proteome</keyword>
<dbReference type="HOGENOM" id="CLU_2306490_0_0_1"/>
<organism evidence="1 2">
    <name type="scientific">Hebeloma cylindrosporum</name>
    <dbReference type="NCBI Taxonomy" id="76867"/>
    <lineage>
        <taxon>Eukaryota</taxon>
        <taxon>Fungi</taxon>
        <taxon>Dikarya</taxon>
        <taxon>Basidiomycota</taxon>
        <taxon>Agaricomycotina</taxon>
        <taxon>Agaricomycetes</taxon>
        <taxon>Agaricomycetidae</taxon>
        <taxon>Agaricales</taxon>
        <taxon>Agaricineae</taxon>
        <taxon>Hymenogastraceae</taxon>
        <taxon>Hebeloma</taxon>
    </lineage>
</organism>
<dbReference type="Proteomes" id="UP000053424">
    <property type="component" value="Unassembled WGS sequence"/>
</dbReference>
<proteinExistence type="predicted"/>
<protein>
    <submittedName>
        <fullName evidence="1">Uncharacterized protein</fullName>
    </submittedName>
</protein>
<reference evidence="1 2" key="1">
    <citation type="submission" date="2014-04" db="EMBL/GenBank/DDBJ databases">
        <authorList>
            <consortium name="DOE Joint Genome Institute"/>
            <person name="Kuo A."/>
            <person name="Gay G."/>
            <person name="Dore J."/>
            <person name="Kohler A."/>
            <person name="Nagy L.G."/>
            <person name="Floudas D."/>
            <person name="Copeland A."/>
            <person name="Barry K.W."/>
            <person name="Cichocki N."/>
            <person name="Veneault-Fourrey C."/>
            <person name="LaButti K."/>
            <person name="Lindquist E.A."/>
            <person name="Lipzen A."/>
            <person name="Lundell T."/>
            <person name="Morin E."/>
            <person name="Murat C."/>
            <person name="Sun H."/>
            <person name="Tunlid A."/>
            <person name="Henrissat B."/>
            <person name="Grigoriev I.V."/>
            <person name="Hibbett D.S."/>
            <person name="Martin F."/>
            <person name="Nordberg H.P."/>
            <person name="Cantor M.N."/>
            <person name="Hua S.X."/>
        </authorList>
    </citation>
    <scope>NUCLEOTIDE SEQUENCE [LARGE SCALE GENOMIC DNA]</scope>
    <source>
        <strain evidence="2">h7</strain>
    </source>
</reference>
<dbReference type="AlphaFoldDB" id="A0A0C2Z0K8"/>
<evidence type="ECO:0000313" key="1">
    <source>
        <dbReference type="EMBL" id="KIM46692.1"/>
    </source>
</evidence>
<evidence type="ECO:0000313" key="2">
    <source>
        <dbReference type="Proteomes" id="UP000053424"/>
    </source>
</evidence>